<keyword evidence="1" id="KW-0966">Cell projection</keyword>
<dbReference type="OrthoDB" id="7312911at2"/>
<keyword evidence="4" id="KW-1185">Reference proteome</keyword>
<sequence length="603" mass="61268">MTTISSFAAGSYVTHRNTQNILTLKDQLDTLSTQLSTGRASETYGGLGSGRVTSLSAHATLSALEGYDAAIASAKTRVSLASASVSQFIKLATTLSTGLSNNILGSASATTNAQLARTTLDEALDTLNQQSAGQYLFGGRITDQPPVLSSDTILKGDASKGLAGLTTLVLEQKAADLGAPAKTGRLALTPATAPGTTLNLSEDPNDTTGQSRANFGFRLAQAPATTGSGITVTATSTAQATTAALSRVPQVGESFRVVVNLPDGSQKTLDLTVRNPVPPGSTDSFPLYPDLASANAGLNGLGGEVASFQSAASPAITATFSSGQPAAFNIGVTAQPNPGDTLTVSLKLHDGTTTTVKLTAKAPPATGGAGEFVIGADTAATAQNLGNSLKTALQNAAAGPLSASSTTRASKDFFAGSPVAGFEPRRITTDAAGNPVFGQVPQNKTVIWYQGEDSGTAARDTATVRIGTDRDLAVGGRANEPAFQEALAGMAAIAVEILADPAGAVTNDRFAALADRTASILTNAKTSPGLPEIASDYSLASAALSSAEDNNRTTRATLQDSLDGIETAPLEDVAAKLLAVQNRLQASYQVTSMLSKLSLVNYL</sequence>
<gene>
    <name evidence="2" type="ORF">GCM10007888_17450</name>
    <name evidence="1" type="ORF">MOX02_14690</name>
</gene>
<dbReference type="RefSeq" id="WP_147025145.1">
    <property type="nucleotide sequence ID" value="NZ_BJZU01000021.1"/>
</dbReference>
<dbReference type="SUPFAM" id="SSF64518">
    <property type="entry name" value="Phase 1 flagellin"/>
    <property type="match status" value="1"/>
</dbReference>
<organism evidence="1 3">
    <name type="scientific">Methylobacterium oxalidis</name>
    <dbReference type="NCBI Taxonomy" id="944322"/>
    <lineage>
        <taxon>Bacteria</taxon>
        <taxon>Pseudomonadati</taxon>
        <taxon>Pseudomonadota</taxon>
        <taxon>Alphaproteobacteria</taxon>
        <taxon>Hyphomicrobiales</taxon>
        <taxon>Methylobacteriaceae</taxon>
        <taxon>Methylobacterium</taxon>
    </lineage>
</organism>
<proteinExistence type="predicted"/>
<keyword evidence="1" id="KW-0969">Cilium</keyword>
<evidence type="ECO:0000313" key="4">
    <source>
        <dbReference type="Proteomes" id="UP001156856"/>
    </source>
</evidence>
<keyword evidence="1" id="KW-0282">Flagellum</keyword>
<comment type="caution">
    <text evidence="1">The sequence shown here is derived from an EMBL/GenBank/DDBJ whole genome shotgun (WGS) entry which is preliminary data.</text>
</comment>
<evidence type="ECO:0000313" key="2">
    <source>
        <dbReference type="EMBL" id="GLS63364.1"/>
    </source>
</evidence>
<dbReference type="EMBL" id="BJZU01000021">
    <property type="protein sequence ID" value="GEP03431.1"/>
    <property type="molecule type" value="Genomic_DNA"/>
</dbReference>
<evidence type="ECO:0000313" key="3">
    <source>
        <dbReference type="Proteomes" id="UP000321960"/>
    </source>
</evidence>
<dbReference type="Proteomes" id="UP000321960">
    <property type="component" value="Unassembled WGS sequence"/>
</dbReference>
<reference evidence="2" key="4">
    <citation type="submission" date="2023-01" db="EMBL/GenBank/DDBJ databases">
        <title>Draft genome sequence of Methylobacterium oxalidis strain NBRC 107715.</title>
        <authorList>
            <person name="Sun Q."/>
            <person name="Mori K."/>
        </authorList>
    </citation>
    <scope>NUCLEOTIDE SEQUENCE</scope>
    <source>
        <strain evidence="2">NBRC 107715</strain>
    </source>
</reference>
<dbReference type="AlphaFoldDB" id="A0A512J0E6"/>
<reference evidence="4" key="2">
    <citation type="journal article" date="2019" name="Int. J. Syst. Evol. Microbiol.">
        <title>The Global Catalogue of Microorganisms (GCM) 10K type strain sequencing project: providing services to taxonomists for standard genome sequencing and annotation.</title>
        <authorList>
            <consortium name="The Broad Institute Genomics Platform"/>
            <consortium name="The Broad Institute Genome Sequencing Center for Infectious Disease"/>
            <person name="Wu L."/>
            <person name="Ma J."/>
        </authorList>
    </citation>
    <scope>NUCLEOTIDE SEQUENCE [LARGE SCALE GENOMIC DNA]</scope>
    <source>
        <strain evidence="4">NBRC 107715</strain>
    </source>
</reference>
<reference evidence="1 3" key="3">
    <citation type="submission" date="2019-07" db="EMBL/GenBank/DDBJ databases">
        <title>Whole genome shotgun sequence of Methylobacterium oxalidis NBRC 107715.</title>
        <authorList>
            <person name="Hosoyama A."/>
            <person name="Uohara A."/>
            <person name="Ohji S."/>
            <person name="Ichikawa N."/>
        </authorList>
    </citation>
    <scope>NUCLEOTIDE SEQUENCE [LARGE SCALE GENOMIC DNA]</scope>
    <source>
        <strain evidence="1 3">NBRC 107715</strain>
    </source>
</reference>
<dbReference type="Proteomes" id="UP001156856">
    <property type="component" value="Unassembled WGS sequence"/>
</dbReference>
<name>A0A512J0E6_9HYPH</name>
<dbReference type="EMBL" id="BSPK01000021">
    <property type="protein sequence ID" value="GLS63364.1"/>
    <property type="molecule type" value="Genomic_DNA"/>
</dbReference>
<accession>A0A512J0E6</accession>
<evidence type="ECO:0000313" key="1">
    <source>
        <dbReference type="EMBL" id="GEP03431.1"/>
    </source>
</evidence>
<reference evidence="2" key="1">
    <citation type="journal article" date="2014" name="Int. J. Syst. Evol. Microbiol.">
        <title>Complete genome of a new Firmicutes species belonging to the dominant human colonic microbiota ('Ruminococcus bicirculans') reveals two chromosomes and a selective capacity to utilize plant glucans.</title>
        <authorList>
            <consortium name="NISC Comparative Sequencing Program"/>
            <person name="Wegmann U."/>
            <person name="Louis P."/>
            <person name="Goesmann A."/>
            <person name="Henrissat B."/>
            <person name="Duncan S.H."/>
            <person name="Flint H.J."/>
        </authorList>
    </citation>
    <scope>NUCLEOTIDE SEQUENCE</scope>
    <source>
        <strain evidence="2">NBRC 107715</strain>
    </source>
</reference>
<protein>
    <submittedName>
        <fullName evidence="1">Flagellar protein</fullName>
    </submittedName>
</protein>